<protein>
    <recommendedName>
        <fullName evidence="1">mRNA capping enzyme C-terminal domain-containing protein</fullName>
    </recommendedName>
</protein>
<evidence type="ECO:0000313" key="3">
    <source>
        <dbReference type="Proteomes" id="UP000789390"/>
    </source>
</evidence>
<evidence type="ECO:0000259" key="1">
    <source>
        <dbReference type="Pfam" id="PF03919"/>
    </source>
</evidence>
<sequence>MKPRLYAVSNRKGCNEKEAFDLDIADYQEAYQTENYLSRDFTERFKYPYRSLVFFPRKKGYTSGTNYEAFQWQENDIQECSFRLKIRKGVQDPKEAELHVGGPHRCEIKYGTITLTEELKKLDGCIIDCNYFDHQWIFIKQRLDRNHPNGRRSVQGKLTALENAVSRERLLTNLEKSKGLD</sequence>
<evidence type="ECO:0000313" key="2">
    <source>
        <dbReference type="EMBL" id="CAH0112799.1"/>
    </source>
</evidence>
<dbReference type="FunFam" id="2.40.50.140:FF:000291">
    <property type="entry name" value="mRNA-capping enzyme"/>
    <property type="match status" value="1"/>
</dbReference>
<organism evidence="2 3">
    <name type="scientific">Daphnia galeata</name>
    <dbReference type="NCBI Taxonomy" id="27404"/>
    <lineage>
        <taxon>Eukaryota</taxon>
        <taxon>Metazoa</taxon>
        <taxon>Ecdysozoa</taxon>
        <taxon>Arthropoda</taxon>
        <taxon>Crustacea</taxon>
        <taxon>Branchiopoda</taxon>
        <taxon>Diplostraca</taxon>
        <taxon>Cladocera</taxon>
        <taxon>Anomopoda</taxon>
        <taxon>Daphniidae</taxon>
        <taxon>Daphnia</taxon>
    </lineage>
</organism>
<name>A0A8J2SC94_9CRUS</name>
<dbReference type="PANTHER" id="PTHR10367">
    <property type="entry name" value="MRNA-CAPPING ENZYME"/>
    <property type="match status" value="1"/>
</dbReference>
<reference evidence="2" key="1">
    <citation type="submission" date="2021-11" db="EMBL/GenBank/DDBJ databases">
        <authorList>
            <person name="Schell T."/>
        </authorList>
    </citation>
    <scope>NUCLEOTIDE SEQUENCE</scope>
    <source>
        <strain evidence="2">M5</strain>
    </source>
</reference>
<dbReference type="InterPro" id="IPR013846">
    <property type="entry name" value="mRNA_cap_enzyme_C"/>
</dbReference>
<dbReference type="Pfam" id="PF03919">
    <property type="entry name" value="mRNA_cap_C"/>
    <property type="match status" value="1"/>
</dbReference>
<dbReference type="Gene3D" id="2.40.50.140">
    <property type="entry name" value="Nucleic acid-binding proteins"/>
    <property type="match status" value="1"/>
</dbReference>
<dbReference type="GO" id="GO:0006370">
    <property type="term" value="P:7-methylguanosine mRNA capping"/>
    <property type="evidence" value="ECO:0007669"/>
    <property type="project" value="TreeGrafter"/>
</dbReference>
<dbReference type="PANTHER" id="PTHR10367:SF17">
    <property type="entry name" value="MRNA-CAPPING ENZYME"/>
    <property type="match status" value="1"/>
</dbReference>
<dbReference type="AlphaFoldDB" id="A0A8J2SC94"/>
<dbReference type="Proteomes" id="UP000789390">
    <property type="component" value="Unassembled WGS sequence"/>
</dbReference>
<dbReference type="GO" id="GO:0004484">
    <property type="term" value="F:mRNA guanylyltransferase activity"/>
    <property type="evidence" value="ECO:0007669"/>
    <property type="project" value="TreeGrafter"/>
</dbReference>
<dbReference type="SUPFAM" id="SSF50249">
    <property type="entry name" value="Nucleic acid-binding proteins"/>
    <property type="match status" value="1"/>
</dbReference>
<accession>A0A8J2SC94</accession>
<proteinExistence type="predicted"/>
<dbReference type="InterPro" id="IPR012340">
    <property type="entry name" value="NA-bd_OB-fold"/>
</dbReference>
<gene>
    <name evidence="2" type="ORF">DGAL_LOCUS16592</name>
</gene>
<dbReference type="InterPro" id="IPR051029">
    <property type="entry name" value="mRNA_Capping_Enz/RNA_Phosphat"/>
</dbReference>
<dbReference type="OrthoDB" id="200924at2759"/>
<feature type="domain" description="mRNA capping enzyme C-terminal" evidence="1">
    <location>
        <begin position="78"/>
        <end position="171"/>
    </location>
</feature>
<comment type="caution">
    <text evidence="2">The sequence shown here is derived from an EMBL/GenBank/DDBJ whole genome shotgun (WGS) entry which is preliminary data.</text>
</comment>
<keyword evidence="3" id="KW-1185">Reference proteome</keyword>
<dbReference type="EMBL" id="CAKKLH010000331">
    <property type="protein sequence ID" value="CAH0112799.1"/>
    <property type="molecule type" value="Genomic_DNA"/>
</dbReference>